<evidence type="ECO:0000313" key="1">
    <source>
        <dbReference type="EMBL" id="MBK9296169.1"/>
    </source>
</evidence>
<evidence type="ECO:0000313" key="2">
    <source>
        <dbReference type="Proteomes" id="UP000727993"/>
    </source>
</evidence>
<dbReference type="Pfam" id="PF13481">
    <property type="entry name" value="AAA_25"/>
    <property type="match status" value="1"/>
</dbReference>
<gene>
    <name evidence="1" type="ORF">IPN02_04720</name>
</gene>
<accession>A0A936NAM2</accession>
<dbReference type="AlphaFoldDB" id="A0A936NAM2"/>
<dbReference type="Proteomes" id="UP000727993">
    <property type="component" value="Unassembled WGS sequence"/>
</dbReference>
<sequence>MSDLVAAAAADTEAARKLVAHRQNYRIKAPQTTSPDTTEADRFFGQEADNPYAVARVDLDALIERGPPPANWLIEPIIAVGRSHALVAPSKAGKSLLTLGLCSACLGIHPLTGQSMTPLKVLYVDYEMTEGDLFERLEALGFTDPKHRKLLGDQLVYVQLPASSPLDTAAGGAQLLAYATAERADLVVIDTLSRVTEGPENDSDTYRNLYRHTWLPLKRAGIAAVRLDHTGHEGTRARGSSAKGDDVDVVWLLKPTDKDFGWKLTLAAARMGWVPESVSIEKVRGKALTFQRVSKGWLPGVADVVADLDAIGWTTGAGTGTGYRKAKTALVEAGKSTASTAVMGQALRFRRERSQGRA</sequence>
<dbReference type="EMBL" id="JADJZA010000001">
    <property type="protein sequence ID" value="MBK9296169.1"/>
    <property type="molecule type" value="Genomic_DNA"/>
</dbReference>
<name>A0A936NAM2_9ACTN</name>
<comment type="caution">
    <text evidence="1">The sequence shown here is derived from an EMBL/GenBank/DDBJ whole genome shotgun (WGS) entry which is preliminary data.</text>
</comment>
<organism evidence="1 2">
    <name type="scientific">Candidatus Neomicrothrix subdominans</name>
    <dbReference type="NCBI Taxonomy" id="2954438"/>
    <lineage>
        <taxon>Bacteria</taxon>
        <taxon>Bacillati</taxon>
        <taxon>Actinomycetota</taxon>
        <taxon>Acidimicrobiia</taxon>
        <taxon>Acidimicrobiales</taxon>
        <taxon>Microthrixaceae</taxon>
        <taxon>Candidatus Neomicrothrix</taxon>
    </lineage>
</organism>
<proteinExistence type="predicted"/>
<dbReference type="SUPFAM" id="SSF52540">
    <property type="entry name" value="P-loop containing nucleoside triphosphate hydrolases"/>
    <property type="match status" value="1"/>
</dbReference>
<dbReference type="Gene3D" id="3.40.50.300">
    <property type="entry name" value="P-loop containing nucleotide triphosphate hydrolases"/>
    <property type="match status" value="1"/>
</dbReference>
<reference evidence="1 2" key="1">
    <citation type="submission" date="2020-10" db="EMBL/GenBank/DDBJ databases">
        <title>Connecting structure to function with the recovery of over 1000 high-quality activated sludge metagenome-assembled genomes encoding full-length rRNA genes using long-read sequencing.</title>
        <authorList>
            <person name="Singleton C.M."/>
            <person name="Petriglieri F."/>
            <person name="Kristensen J.M."/>
            <person name="Kirkegaard R.H."/>
            <person name="Michaelsen T.Y."/>
            <person name="Andersen M.H."/>
            <person name="Karst S.M."/>
            <person name="Dueholm M.S."/>
            <person name="Nielsen P.H."/>
            <person name="Albertsen M."/>
        </authorList>
    </citation>
    <scope>NUCLEOTIDE SEQUENCE [LARGE SCALE GENOMIC DNA]</scope>
    <source>
        <strain evidence="1">Lyne_18-Q3-R50-59_MAXAC.006</strain>
    </source>
</reference>
<protein>
    <submittedName>
        <fullName evidence="1">AAA family ATPase</fullName>
    </submittedName>
</protein>
<dbReference type="InterPro" id="IPR027417">
    <property type="entry name" value="P-loop_NTPase"/>
</dbReference>